<feature type="domain" description="TcaA protein NTF2-like" evidence="10">
    <location>
        <begin position="338"/>
        <end position="448"/>
    </location>
</feature>
<accession>A0ABN0Z5U6</accession>
<proteinExistence type="predicted"/>
<comment type="caution">
    <text evidence="12">The sequence shown here is derived from an EMBL/GenBank/DDBJ whole genome shotgun (WGS) entry which is preliminary data.</text>
</comment>
<feature type="domain" description="TcaA 4th" evidence="11">
    <location>
        <begin position="250"/>
        <end position="319"/>
    </location>
</feature>
<gene>
    <name evidence="12" type="ORF">GCM10008983_09510</name>
</gene>
<name>A0ABN0Z5U6_9BACI</name>
<evidence type="ECO:0000256" key="1">
    <source>
        <dbReference type="ARBA" id="ARBA00004162"/>
    </source>
</evidence>
<evidence type="ECO:0000256" key="6">
    <source>
        <dbReference type="SAM" id="MobiDB-lite"/>
    </source>
</evidence>
<evidence type="ECO:0000259" key="8">
    <source>
        <dbReference type="Pfam" id="PF13240"/>
    </source>
</evidence>
<evidence type="ECO:0000313" key="12">
    <source>
        <dbReference type="EMBL" id="GAA0435020.1"/>
    </source>
</evidence>
<organism evidence="12 13">
    <name type="scientific">Lentibacillus halophilus</name>
    <dbReference type="NCBI Taxonomy" id="295065"/>
    <lineage>
        <taxon>Bacteria</taxon>
        <taxon>Bacillati</taxon>
        <taxon>Bacillota</taxon>
        <taxon>Bacilli</taxon>
        <taxon>Bacillales</taxon>
        <taxon>Bacillaceae</taxon>
        <taxon>Lentibacillus</taxon>
    </lineage>
</organism>
<protein>
    <submittedName>
        <fullName evidence="12">Zinc ribbon domain-containing protein</fullName>
    </submittedName>
</protein>
<evidence type="ECO:0000259" key="9">
    <source>
        <dbReference type="Pfam" id="PF22813"/>
    </source>
</evidence>
<evidence type="ECO:0000259" key="11">
    <source>
        <dbReference type="Pfam" id="PF22820"/>
    </source>
</evidence>
<feature type="domain" description="TcaA second" evidence="9">
    <location>
        <begin position="82"/>
        <end position="174"/>
    </location>
</feature>
<dbReference type="EMBL" id="BAAADM010000023">
    <property type="protein sequence ID" value="GAA0435020.1"/>
    <property type="molecule type" value="Genomic_DNA"/>
</dbReference>
<dbReference type="InterPro" id="IPR026870">
    <property type="entry name" value="Zinc_ribbon_dom"/>
</dbReference>
<dbReference type="Pfam" id="PF22819">
    <property type="entry name" value="TcaA_5th"/>
    <property type="match status" value="1"/>
</dbReference>
<dbReference type="Pfam" id="PF22813">
    <property type="entry name" value="TcaA_2nd"/>
    <property type="match status" value="1"/>
</dbReference>
<feature type="transmembrane region" description="Helical" evidence="7">
    <location>
        <begin position="56"/>
        <end position="79"/>
    </location>
</feature>
<dbReference type="PANTHER" id="PTHR40038:SF1">
    <property type="entry name" value="MEMBRANE-ASSOCIATED PROTEIN TCAA"/>
    <property type="match status" value="1"/>
</dbReference>
<comment type="subcellular location">
    <subcellularLocation>
        <location evidence="1">Cell membrane</location>
        <topology evidence="1">Single-pass membrane protein</topology>
    </subcellularLocation>
</comment>
<dbReference type="PANTHER" id="PTHR40038">
    <property type="entry name" value="MEMBRANE-ASSOCIATED PROTEIN TCAA"/>
    <property type="match status" value="1"/>
</dbReference>
<feature type="domain" description="Zinc-ribbon" evidence="8">
    <location>
        <begin position="3"/>
        <end position="25"/>
    </location>
</feature>
<evidence type="ECO:0000256" key="3">
    <source>
        <dbReference type="ARBA" id="ARBA00022692"/>
    </source>
</evidence>
<evidence type="ECO:0000256" key="2">
    <source>
        <dbReference type="ARBA" id="ARBA00022475"/>
    </source>
</evidence>
<reference evidence="12 13" key="1">
    <citation type="journal article" date="2019" name="Int. J. Syst. Evol. Microbiol.">
        <title>The Global Catalogue of Microorganisms (GCM) 10K type strain sequencing project: providing services to taxonomists for standard genome sequencing and annotation.</title>
        <authorList>
            <consortium name="The Broad Institute Genomics Platform"/>
            <consortium name="The Broad Institute Genome Sequencing Center for Infectious Disease"/>
            <person name="Wu L."/>
            <person name="Ma J."/>
        </authorList>
    </citation>
    <scope>NUCLEOTIDE SEQUENCE [LARGE SCALE GENOMIC DNA]</scope>
    <source>
        <strain evidence="12 13">JCM 12149</strain>
    </source>
</reference>
<feature type="region of interest" description="Disordered" evidence="6">
    <location>
        <begin position="29"/>
        <end position="50"/>
    </location>
</feature>
<dbReference type="Pfam" id="PF13240">
    <property type="entry name" value="Zn_Ribbon_1"/>
    <property type="match status" value="1"/>
</dbReference>
<dbReference type="InterPro" id="IPR054528">
    <property type="entry name" value="TcaA_5th"/>
</dbReference>
<evidence type="ECO:0000256" key="4">
    <source>
        <dbReference type="ARBA" id="ARBA00022989"/>
    </source>
</evidence>
<keyword evidence="3 7" id="KW-0812">Transmembrane</keyword>
<evidence type="ECO:0000256" key="7">
    <source>
        <dbReference type="SAM" id="Phobius"/>
    </source>
</evidence>
<dbReference type="InterPro" id="IPR054530">
    <property type="entry name" value="TcaA_4th"/>
</dbReference>
<dbReference type="Proteomes" id="UP001501459">
    <property type="component" value="Unassembled WGS sequence"/>
</dbReference>
<evidence type="ECO:0000256" key="5">
    <source>
        <dbReference type="ARBA" id="ARBA00023136"/>
    </source>
</evidence>
<keyword evidence="4 7" id="KW-1133">Transmembrane helix</keyword>
<keyword evidence="5 7" id="KW-0472">Membrane</keyword>
<evidence type="ECO:0000259" key="10">
    <source>
        <dbReference type="Pfam" id="PF22819"/>
    </source>
</evidence>
<sequence>MSYCTECGHPLEENQQFCTNCGAKLGQPETRRAASSRQPEASAPAPRQPMTKRTKILMAAAAIVVAALFGTHLTLSSYFDPMSDLQAMDEAMADGDTDAFMSYIDVNEDALLQEASYTNYIRKNQWESVKTQYQELIKDETSLSDPIRDQDGNKLFTVQPEDHVLGLYTTYSLKAEPVTLTVQTPMDETKVAIADATKTIGTGESTDFSMYPGDYTIKGTASNSYGEFSYENSISIDSQQESRLKPDFSGETYSFHTNQKEATLFVDGDDTGMKLKDIDTLGPFPADQEVTMHAEWEDPNGNVLQSETVTQADASEFGSISFQFDEKAIREANADPDDAGDIVLNFRDAYENALNAKNYSAIESYVLSGSKAEDDLQEYIGDLKDKDYDYDFTSNEVVKVNEADDNTVHVTTNEQFTFTNHRDEQTDYDRTKTYTMEPDGDQYKISEITYNETERDER</sequence>
<keyword evidence="13" id="KW-1185">Reference proteome</keyword>
<dbReference type="Pfam" id="PF22820">
    <property type="entry name" value="TcaA_3rd_4th"/>
    <property type="match status" value="1"/>
</dbReference>
<dbReference type="InterPro" id="IPR054529">
    <property type="entry name" value="TcaA_2nd"/>
</dbReference>
<keyword evidence="2" id="KW-1003">Cell membrane</keyword>
<dbReference type="RefSeq" id="WP_343751515.1">
    <property type="nucleotide sequence ID" value="NZ_BAAADM010000023.1"/>
</dbReference>
<evidence type="ECO:0000313" key="13">
    <source>
        <dbReference type="Proteomes" id="UP001501459"/>
    </source>
</evidence>